<keyword evidence="3" id="KW-1185">Reference proteome</keyword>
<dbReference type="AlphaFoldDB" id="A0A6S7G2K1"/>
<evidence type="ECO:0000256" key="1">
    <source>
        <dbReference type="SAM" id="MobiDB-lite"/>
    </source>
</evidence>
<feature type="compositionally biased region" description="Basic and acidic residues" evidence="1">
    <location>
        <begin position="112"/>
        <end position="125"/>
    </location>
</feature>
<feature type="region of interest" description="Disordered" evidence="1">
    <location>
        <begin position="100"/>
        <end position="133"/>
    </location>
</feature>
<reference evidence="2" key="1">
    <citation type="submission" date="2020-04" db="EMBL/GenBank/DDBJ databases">
        <authorList>
            <person name="Alioto T."/>
            <person name="Alioto T."/>
            <person name="Gomez Garrido J."/>
        </authorList>
    </citation>
    <scope>NUCLEOTIDE SEQUENCE</scope>
    <source>
        <strain evidence="2">A484AB</strain>
    </source>
</reference>
<name>A0A6S7G2K1_PARCT</name>
<protein>
    <submittedName>
        <fullName evidence="2">Uncharacterized protein</fullName>
    </submittedName>
</protein>
<evidence type="ECO:0000313" key="2">
    <source>
        <dbReference type="EMBL" id="CAB3982466.1"/>
    </source>
</evidence>
<feature type="region of interest" description="Disordered" evidence="1">
    <location>
        <begin position="253"/>
        <end position="275"/>
    </location>
</feature>
<comment type="caution">
    <text evidence="2">The sequence shown here is derived from an EMBL/GenBank/DDBJ whole genome shotgun (WGS) entry which is preliminary data.</text>
</comment>
<dbReference type="EMBL" id="CACRXK020000503">
    <property type="protein sequence ID" value="CAB3982466.1"/>
    <property type="molecule type" value="Genomic_DNA"/>
</dbReference>
<proteinExistence type="predicted"/>
<organism evidence="2 3">
    <name type="scientific">Paramuricea clavata</name>
    <name type="common">Red gorgonian</name>
    <name type="synonym">Violescent sea-whip</name>
    <dbReference type="NCBI Taxonomy" id="317549"/>
    <lineage>
        <taxon>Eukaryota</taxon>
        <taxon>Metazoa</taxon>
        <taxon>Cnidaria</taxon>
        <taxon>Anthozoa</taxon>
        <taxon>Octocorallia</taxon>
        <taxon>Malacalcyonacea</taxon>
        <taxon>Plexauridae</taxon>
        <taxon>Paramuricea</taxon>
    </lineage>
</organism>
<feature type="compositionally biased region" description="Basic and acidic residues" evidence="1">
    <location>
        <begin position="262"/>
        <end position="274"/>
    </location>
</feature>
<dbReference type="Proteomes" id="UP001152795">
    <property type="component" value="Unassembled WGS sequence"/>
</dbReference>
<dbReference type="OrthoDB" id="5971892at2759"/>
<sequence>MAGKGEAACSSCAMETKYICMRCKVHCCTRCSEMESDEDTPGWKAGKSVGYCEACFLRKLDELQESDQSETSSHCDQGSENCSGNFKQQLEKKIERLKELVNDGSSDEEEEDHTRKEKIEKEKKGKEKKKPGRKSTWSVEAIDNFVDIIVNNNYYQKKLVFTNTKNQKNGEIYEKILIELKERSAERGEVIQFTVPQLRTKFKKCVSECKQAALTMKTATGIKRFQEERGFGKWFNALFALVKSRDSCKPELALEPSSLEKQSTKDTSNDDGKEGLFVPVKKKQKVKASDKLNEAAIEAINVVKDTLKNDPTKDLIAFMREEMDKSRDHELKLVGLMQGFRQSNTPYQIPQHLPSFASMPCGEGPPPSTTSYPSWNIAIGSHTQPAAYQNSDVSYSTITGSQPTTSGIHCDGKKTYQKL</sequence>
<evidence type="ECO:0000313" key="3">
    <source>
        <dbReference type="Proteomes" id="UP001152795"/>
    </source>
</evidence>
<accession>A0A6S7G2K1</accession>
<gene>
    <name evidence="2" type="ORF">PACLA_8A047050</name>
</gene>